<protein>
    <submittedName>
        <fullName evidence="2">SUMO-conjugating enzyme UBC9-B</fullName>
    </submittedName>
</protein>
<keyword evidence="3" id="KW-1185">Reference proteome</keyword>
<dbReference type="Proteomes" id="UP001500889">
    <property type="component" value="Chromosome A"/>
</dbReference>
<dbReference type="InterPro" id="IPR000608">
    <property type="entry name" value="UBC"/>
</dbReference>
<accession>A0AAU9G105</accession>
<evidence type="ECO:0000259" key="1">
    <source>
        <dbReference type="PROSITE" id="PS50127"/>
    </source>
</evidence>
<dbReference type="PROSITE" id="PS50127">
    <property type="entry name" value="UBC_2"/>
    <property type="match status" value="1"/>
</dbReference>
<feature type="domain" description="UBC core" evidence="1">
    <location>
        <begin position="4"/>
        <end position="160"/>
    </location>
</feature>
<reference evidence="2 3" key="1">
    <citation type="submission" date="2024-02" db="EMBL/GenBank/DDBJ databases">
        <title>A chromosome-level genome assembly of Drosophila madeirensis, a fruit fly species endemic to Madeira island.</title>
        <authorList>
            <person name="Tomihara K."/>
            <person name="Llopart A."/>
            <person name="Yamamoto D."/>
        </authorList>
    </citation>
    <scope>NUCLEOTIDE SEQUENCE [LARGE SCALE GENOMIC DNA]</scope>
    <source>
        <strain evidence="2 3">RF1</strain>
    </source>
</reference>
<evidence type="ECO:0000313" key="3">
    <source>
        <dbReference type="Proteomes" id="UP001500889"/>
    </source>
</evidence>
<organism evidence="2 3">
    <name type="scientific">Drosophila madeirensis</name>
    <name type="common">Fruit fly</name>
    <dbReference type="NCBI Taxonomy" id="30013"/>
    <lineage>
        <taxon>Eukaryota</taxon>
        <taxon>Metazoa</taxon>
        <taxon>Ecdysozoa</taxon>
        <taxon>Arthropoda</taxon>
        <taxon>Hexapoda</taxon>
        <taxon>Insecta</taxon>
        <taxon>Pterygota</taxon>
        <taxon>Neoptera</taxon>
        <taxon>Endopterygota</taxon>
        <taxon>Diptera</taxon>
        <taxon>Brachycera</taxon>
        <taxon>Muscomorpha</taxon>
        <taxon>Ephydroidea</taxon>
        <taxon>Drosophilidae</taxon>
        <taxon>Drosophila</taxon>
        <taxon>Sophophora</taxon>
    </lineage>
</organism>
<dbReference type="SUPFAM" id="SSF54495">
    <property type="entry name" value="UBC-like"/>
    <property type="match status" value="1"/>
</dbReference>
<dbReference type="PANTHER" id="PTHR24067">
    <property type="entry name" value="UBIQUITIN-CONJUGATING ENZYME E2"/>
    <property type="match status" value="1"/>
</dbReference>
<dbReference type="AlphaFoldDB" id="A0AAU9G105"/>
<proteinExistence type="predicted"/>
<dbReference type="InterPro" id="IPR050113">
    <property type="entry name" value="Ub_conjugating_enzyme"/>
</dbReference>
<dbReference type="Gene3D" id="3.10.110.10">
    <property type="entry name" value="Ubiquitin Conjugating Enzyme"/>
    <property type="match status" value="1"/>
</dbReference>
<sequence length="175" mass="20034">MSTAFITRMKAELKQFELNPIPGFAASPSKNEDGTFNWMAWEGVVPGMKSTAWELGRYPVFLYYNDRYPRSLPLVRFKSGTFHPNIGSLRYLKIPTGMLEPEFLSANLDVRMIMLAIQHILAYPDLDLNARLNPLAFCVFIAKRTQYDAIICRQAKIYAEKQISQPTPPNNQKNN</sequence>
<gene>
    <name evidence="2" type="ORF">DMAD_01010</name>
</gene>
<dbReference type="SMART" id="SM00212">
    <property type="entry name" value="UBCc"/>
    <property type="match status" value="1"/>
</dbReference>
<evidence type="ECO:0000313" key="2">
    <source>
        <dbReference type="EMBL" id="BFG01196.1"/>
    </source>
</evidence>
<name>A0AAU9G105_DROMD</name>
<dbReference type="InterPro" id="IPR016135">
    <property type="entry name" value="UBQ-conjugating_enzyme/RWD"/>
</dbReference>
<dbReference type="EMBL" id="AP029266">
    <property type="protein sequence ID" value="BFG01196.1"/>
    <property type="molecule type" value="Genomic_DNA"/>
</dbReference>
<dbReference type="Pfam" id="PF00179">
    <property type="entry name" value="UQ_con"/>
    <property type="match status" value="1"/>
</dbReference>